<comment type="caution">
    <text evidence="9">The sequence shown here is derived from an EMBL/GenBank/DDBJ whole genome shotgun (WGS) entry which is preliminary data.</text>
</comment>
<keyword evidence="10" id="KW-1185">Reference proteome</keyword>
<proteinExistence type="inferred from homology"/>
<reference evidence="10" key="1">
    <citation type="journal article" date="2019" name="Int. J. Syst. Evol. Microbiol.">
        <title>The Global Catalogue of Microorganisms (GCM) 10K type strain sequencing project: providing services to taxonomists for standard genome sequencing and annotation.</title>
        <authorList>
            <consortium name="The Broad Institute Genomics Platform"/>
            <consortium name="The Broad Institute Genome Sequencing Center for Infectious Disease"/>
            <person name="Wu L."/>
            <person name="Ma J."/>
        </authorList>
    </citation>
    <scope>NUCLEOTIDE SEQUENCE [LARGE SCALE GENOMIC DNA]</scope>
    <source>
        <strain evidence="10">CECT 7184</strain>
    </source>
</reference>
<feature type="transmembrane region" description="Helical" evidence="8">
    <location>
        <begin position="6"/>
        <end position="27"/>
    </location>
</feature>
<name>A0ABW0YQ59_9BACI</name>
<organism evidence="9 10">
    <name type="scientific">Thalassorhabdus alkalitolerans</name>
    <dbReference type="NCBI Taxonomy" id="2282697"/>
    <lineage>
        <taxon>Bacteria</taxon>
        <taxon>Bacillati</taxon>
        <taxon>Bacillota</taxon>
        <taxon>Bacilli</taxon>
        <taxon>Bacillales</taxon>
        <taxon>Bacillaceae</taxon>
        <taxon>Thalassorhabdus</taxon>
    </lineage>
</organism>
<keyword evidence="3" id="KW-1003">Cell membrane</keyword>
<keyword evidence="7 8" id="KW-0472">Membrane</keyword>
<evidence type="ECO:0000256" key="6">
    <source>
        <dbReference type="ARBA" id="ARBA00022989"/>
    </source>
</evidence>
<feature type="transmembrane region" description="Helical" evidence="8">
    <location>
        <begin position="100"/>
        <end position="121"/>
    </location>
</feature>
<evidence type="ECO:0000256" key="1">
    <source>
        <dbReference type="ARBA" id="ARBA00004651"/>
    </source>
</evidence>
<keyword evidence="5" id="KW-0133">Cell shape</keyword>
<dbReference type="NCBIfam" id="TIGR03426">
    <property type="entry name" value="shape_MreD"/>
    <property type="match status" value="1"/>
</dbReference>
<comment type="similarity">
    <text evidence="2">Belongs to the MreD family.</text>
</comment>
<feature type="transmembrane region" description="Helical" evidence="8">
    <location>
        <begin position="141"/>
        <end position="162"/>
    </location>
</feature>
<gene>
    <name evidence="9" type="primary">mreD</name>
    <name evidence="9" type="ORF">ACFPU1_07705</name>
</gene>
<keyword evidence="6 8" id="KW-1133">Transmembrane helix</keyword>
<evidence type="ECO:0000256" key="5">
    <source>
        <dbReference type="ARBA" id="ARBA00022960"/>
    </source>
</evidence>
<feature type="transmembrane region" description="Helical" evidence="8">
    <location>
        <begin position="74"/>
        <end position="93"/>
    </location>
</feature>
<evidence type="ECO:0000313" key="10">
    <source>
        <dbReference type="Proteomes" id="UP001596142"/>
    </source>
</evidence>
<keyword evidence="4 8" id="KW-0812">Transmembrane</keyword>
<dbReference type="InterPro" id="IPR007227">
    <property type="entry name" value="Cell_shape_determining_MreD"/>
</dbReference>
<accession>A0ABW0YQ59</accession>
<evidence type="ECO:0000313" key="9">
    <source>
        <dbReference type="EMBL" id="MFC5712663.1"/>
    </source>
</evidence>
<protein>
    <submittedName>
        <fullName evidence="9">Rod shape-determining protein MreD</fullName>
    </submittedName>
</protein>
<sequence length="174" mass="19711">MNRYILPALLVFLFLIESTWFQIFFPPSLTEEAIFVPRFVLIVIVLISIFRGPLIGVLYGVGAGVFYDFVFTDLIGIYMFGLGLVAYICAFSYTSVKRSLPLLTGVLLLAVIIFEILTYGLHSVIGLTAMEWAVFLNTRLLPSLLLNGVIGILMLFPLQAFFEKMEKQEELRQR</sequence>
<dbReference type="RefSeq" id="WP_054635059.1">
    <property type="nucleotide sequence ID" value="NZ_JBHSOZ010000003.1"/>
</dbReference>
<comment type="subcellular location">
    <subcellularLocation>
        <location evidence="1">Cell membrane</location>
        <topology evidence="1">Multi-pass membrane protein</topology>
    </subcellularLocation>
</comment>
<evidence type="ECO:0000256" key="3">
    <source>
        <dbReference type="ARBA" id="ARBA00022475"/>
    </source>
</evidence>
<evidence type="ECO:0000256" key="8">
    <source>
        <dbReference type="SAM" id="Phobius"/>
    </source>
</evidence>
<dbReference type="Proteomes" id="UP001596142">
    <property type="component" value="Unassembled WGS sequence"/>
</dbReference>
<evidence type="ECO:0000256" key="4">
    <source>
        <dbReference type="ARBA" id="ARBA00022692"/>
    </source>
</evidence>
<evidence type="ECO:0000256" key="2">
    <source>
        <dbReference type="ARBA" id="ARBA00007776"/>
    </source>
</evidence>
<dbReference type="Pfam" id="PF04093">
    <property type="entry name" value="MreD"/>
    <property type="match status" value="1"/>
</dbReference>
<dbReference type="EMBL" id="JBHSOZ010000003">
    <property type="protein sequence ID" value="MFC5712663.1"/>
    <property type="molecule type" value="Genomic_DNA"/>
</dbReference>
<feature type="transmembrane region" description="Helical" evidence="8">
    <location>
        <begin position="39"/>
        <end position="62"/>
    </location>
</feature>
<evidence type="ECO:0000256" key="7">
    <source>
        <dbReference type="ARBA" id="ARBA00023136"/>
    </source>
</evidence>